<dbReference type="InterPro" id="IPR027417">
    <property type="entry name" value="P-loop_NTPase"/>
</dbReference>
<comment type="caution">
    <text evidence="1">The sequence shown here is derived from an EMBL/GenBank/DDBJ whole genome shotgun (WGS) entry which is preliminary data.</text>
</comment>
<gene>
    <name evidence="1" type="ORF">H8S00_01760</name>
</gene>
<dbReference type="NCBIfam" id="NF045971">
    <property type="entry name" value="conju_CD1110"/>
    <property type="match status" value="1"/>
</dbReference>
<sequence length="800" mass="92171">MAKFKQYKRLTEKIYRVPNSITDIIPVNRISEKGIFELEAGSSVVKLYDKAYMFEDINYHTRDEDEKKILLDRFRQFLNSMNVSFKIIVSNEPESVEELNTSIFEKARSETEEPLAVEFNKYYLQKVGDNKKGINQVRYIIISCLKADYDSANAYFNTIEGQLAMSFKSMGSGLLPLNGTQRLRLLHNIYRFGDEKTFKFSWDDAFNQRRDWRRDIINISIKEHENYLTFDFGKSYVSVLFIKNYPSSLKDTFIQELMALSIPLILTMDVEPIGSDYAAKMLKDKYMTAQGSIDRQQITKNKMGAFSSDVSYNKRKEVEELEDAMDILRSDNEKMFYVDVLIAVMAKSRDELNNYVEQVKTVGNTFTLEIEEHIVQQLNAFNTVLPTAARFVNTMRPMFTTSLSGITPFNVTEINDRNGFFYGINQVSKNAIIGNRKKLKNGNGFIFGKSGAGKSLDAKGEIGQVLTYTDDDVIIIDPMGEYEPITQEWNGNYYKFTNKASDNKIYKNPYHVPEYVNDEDMEEFIADKAEFSYALFEQGIKPDVLSNKHINAIDKAVKMMYEEYFQKRKCGESVMSPTMVNLRECFLKLDDKYSRDMAEQMEIFTSGTLNVFAHQETDIRHNRLEVYGLSELGKKTKKMAMLISIEAIKSRLKYNFNNKKATWIYIDEVHELWKDEYSQVALEDLWREVRKQGGLCTGMTQFIMDGLKNASTASMIGNSEFTLLLEQGSIDKGNLFDIFEVSQAQLDYVNGVDPGTGLIRFGKKIVPFDNIMSRDSKLYKLFNTSFHDENDNGDGDVFAV</sequence>
<evidence type="ECO:0000313" key="2">
    <source>
        <dbReference type="Proteomes" id="UP000597877"/>
    </source>
</evidence>
<name>A0ABR7EZD8_9FIRM</name>
<organism evidence="1 2">
    <name type="scientific">Eubacterium segne</name>
    <dbReference type="NCBI Taxonomy" id="2763045"/>
    <lineage>
        <taxon>Bacteria</taxon>
        <taxon>Bacillati</taxon>
        <taxon>Bacillota</taxon>
        <taxon>Clostridia</taxon>
        <taxon>Eubacteriales</taxon>
        <taxon>Eubacteriaceae</taxon>
        <taxon>Eubacterium</taxon>
    </lineage>
</organism>
<evidence type="ECO:0008006" key="3">
    <source>
        <dbReference type="Google" id="ProtNLM"/>
    </source>
</evidence>
<evidence type="ECO:0000313" key="1">
    <source>
        <dbReference type="EMBL" id="MBC5666722.1"/>
    </source>
</evidence>
<dbReference type="Proteomes" id="UP000597877">
    <property type="component" value="Unassembled WGS sequence"/>
</dbReference>
<dbReference type="SUPFAM" id="SSF52540">
    <property type="entry name" value="P-loop containing nucleoside triphosphate hydrolases"/>
    <property type="match status" value="1"/>
</dbReference>
<protein>
    <recommendedName>
        <fullName evidence="3">TraG P-loop domain-containing protein</fullName>
    </recommendedName>
</protein>
<keyword evidence="2" id="KW-1185">Reference proteome</keyword>
<dbReference type="InterPro" id="IPR051162">
    <property type="entry name" value="T4SS_component"/>
</dbReference>
<dbReference type="Gene3D" id="3.40.50.300">
    <property type="entry name" value="P-loop containing nucleotide triphosphate hydrolases"/>
    <property type="match status" value="1"/>
</dbReference>
<proteinExistence type="predicted"/>
<accession>A0ABR7EZD8</accession>
<dbReference type="EMBL" id="JACOOZ010000001">
    <property type="protein sequence ID" value="MBC5666722.1"/>
    <property type="molecule type" value="Genomic_DNA"/>
</dbReference>
<dbReference type="RefSeq" id="WP_186839865.1">
    <property type="nucleotide sequence ID" value="NZ_JACOOZ010000001.1"/>
</dbReference>
<reference evidence="1 2" key="1">
    <citation type="submission" date="2020-08" db="EMBL/GenBank/DDBJ databases">
        <title>Genome public.</title>
        <authorList>
            <person name="Liu C."/>
            <person name="Sun Q."/>
        </authorList>
    </citation>
    <scope>NUCLEOTIDE SEQUENCE [LARGE SCALE GENOMIC DNA]</scope>
    <source>
        <strain evidence="1 2">BX4</strain>
    </source>
</reference>
<dbReference type="Gene3D" id="1.10.8.730">
    <property type="match status" value="1"/>
</dbReference>
<dbReference type="PANTHER" id="PTHR30121:SF6">
    <property type="entry name" value="SLR6007 PROTEIN"/>
    <property type="match status" value="1"/>
</dbReference>
<dbReference type="PANTHER" id="PTHR30121">
    <property type="entry name" value="UNCHARACTERIZED PROTEIN YJGR-RELATED"/>
    <property type="match status" value="1"/>
</dbReference>